<evidence type="ECO:0000259" key="3">
    <source>
        <dbReference type="Pfam" id="PF06725"/>
    </source>
</evidence>
<evidence type="ECO:0000256" key="2">
    <source>
        <dbReference type="SAM" id="MobiDB-lite"/>
    </source>
</evidence>
<dbReference type="InterPro" id="IPR051933">
    <property type="entry name" value="Resuscitation_pf_RpfB"/>
</dbReference>
<dbReference type="RefSeq" id="WP_311177998.1">
    <property type="nucleotide sequence ID" value="NZ_JASAZZ010000001.1"/>
</dbReference>
<reference evidence="4 5" key="1">
    <citation type="submission" date="2023-05" db="EMBL/GenBank/DDBJ databases">
        <title>A Combination of Whole Genome Sequencing and Metagenomics Reveals Diversity of Listeria spp. in Soil Collected from the Nantahala National Forest.</title>
        <authorList>
            <person name="Wang J."/>
            <person name="Schamp C.N."/>
            <person name="Hudson L.K."/>
            <person name="Chaggar H.K."/>
            <person name="Bryan D.W."/>
            <person name="Radosevich M."/>
            <person name="Denes T.G."/>
        </authorList>
    </citation>
    <scope>NUCLEOTIDE SEQUENCE [LARGE SCALE GENOMIC DNA]</scope>
    <source>
        <strain evidence="4 5">UTK S2-0002</strain>
    </source>
</reference>
<keyword evidence="1" id="KW-0732">Signal</keyword>
<dbReference type="EMBL" id="JASBAM010000001">
    <property type="protein sequence ID" value="MDT0112609.1"/>
    <property type="molecule type" value="Genomic_DNA"/>
</dbReference>
<feature type="domain" description="3D" evidence="3">
    <location>
        <begin position="105"/>
        <end position="141"/>
    </location>
</feature>
<accession>A0ABU2IIW1</accession>
<gene>
    <name evidence="4" type="ORF">QJV37_00535</name>
</gene>
<sequence length="143" mass="15903">MELETTLSERDKEIERLKSQVSPKTTNKAHDAKTSENEAKTAWRMGEFTAYYPANSVLQGGTVTAKGDNLCDSLYYNGYQIVAAPPELPFDTVLEIDVDGQLIKAIVRDRGGAIKGNKFDIAVPNKTNAYDFGRKTGKWRIVE</sequence>
<dbReference type="CDD" id="cd22784">
    <property type="entry name" value="DPBB_MltA_YuiC-like"/>
    <property type="match status" value="1"/>
</dbReference>
<dbReference type="InterPro" id="IPR010611">
    <property type="entry name" value="3D_dom"/>
</dbReference>
<dbReference type="Proteomes" id="UP001252688">
    <property type="component" value="Unassembled WGS sequence"/>
</dbReference>
<keyword evidence="5" id="KW-1185">Reference proteome</keyword>
<protein>
    <submittedName>
        <fullName evidence="4">3D domain-containing protein</fullName>
    </submittedName>
</protein>
<feature type="region of interest" description="Disordered" evidence="2">
    <location>
        <begin position="1"/>
        <end position="38"/>
    </location>
</feature>
<name>A0ABU2IIW1_9LIST</name>
<proteinExistence type="predicted"/>
<dbReference type="Pfam" id="PF06725">
    <property type="entry name" value="3D"/>
    <property type="match status" value="1"/>
</dbReference>
<feature type="compositionally biased region" description="Basic and acidic residues" evidence="2">
    <location>
        <begin position="28"/>
        <end position="38"/>
    </location>
</feature>
<comment type="caution">
    <text evidence="4">The sequence shown here is derived from an EMBL/GenBank/DDBJ whole genome shotgun (WGS) entry which is preliminary data.</text>
</comment>
<organism evidence="4 5">
    <name type="scientific">Listeria cossartiae subsp. cayugensis</name>
    <dbReference type="NCBI Taxonomy" id="2713505"/>
    <lineage>
        <taxon>Bacteria</taxon>
        <taxon>Bacillati</taxon>
        <taxon>Bacillota</taxon>
        <taxon>Bacilli</taxon>
        <taxon>Bacillales</taxon>
        <taxon>Listeriaceae</taxon>
        <taxon>Listeria</taxon>
        <taxon>Listeria cossartiae</taxon>
    </lineage>
</organism>
<dbReference type="PANTHER" id="PTHR39160">
    <property type="entry name" value="CELL WALL-BINDING PROTEIN YOCH"/>
    <property type="match status" value="1"/>
</dbReference>
<evidence type="ECO:0000313" key="5">
    <source>
        <dbReference type="Proteomes" id="UP001252688"/>
    </source>
</evidence>
<evidence type="ECO:0000313" key="4">
    <source>
        <dbReference type="EMBL" id="MDT0112609.1"/>
    </source>
</evidence>
<feature type="compositionally biased region" description="Basic and acidic residues" evidence="2">
    <location>
        <begin position="7"/>
        <end position="18"/>
    </location>
</feature>
<evidence type="ECO:0000256" key="1">
    <source>
        <dbReference type="ARBA" id="ARBA00022729"/>
    </source>
</evidence>
<dbReference type="PANTHER" id="PTHR39160:SF4">
    <property type="entry name" value="RESUSCITATION-PROMOTING FACTOR RPFB"/>
    <property type="match status" value="1"/>
</dbReference>